<evidence type="ECO:0000256" key="4">
    <source>
        <dbReference type="PROSITE-ProRule" id="PRU00175"/>
    </source>
</evidence>
<dbReference type="EMBL" id="MF405918">
    <property type="protein sequence ID" value="QKU33600.1"/>
    <property type="molecule type" value="Genomic_DNA"/>
</dbReference>
<dbReference type="CDD" id="cd16449">
    <property type="entry name" value="RING-HC"/>
    <property type="match status" value="1"/>
</dbReference>
<evidence type="ECO:0000256" key="1">
    <source>
        <dbReference type="ARBA" id="ARBA00022723"/>
    </source>
</evidence>
<keyword evidence="1" id="KW-0479">Metal-binding</keyword>
<dbReference type="PROSITE" id="PS00518">
    <property type="entry name" value="ZF_RING_1"/>
    <property type="match status" value="1"/>
</dbReference>
<reference evidence="6" key="1">
    <citation type="submission" date="2017-06" db="EMBL/GenBank/DDBJ databases">
        <authorList>
            <person name="Assis F.L."/>
            <person name="Abrahao J.S."/>
            <person name="Silva L."/>
            <person name="Khalil J.B."/>
            <person name="Rodrigues R."/>
            <person name="Silva L.S."/>
            <person name="Boratto P."/>
            <person name="Andrade M."/>
            <person name="Kroon E.G."/>
            <person name="Ribeiro B."/>
            <person name="Bergier I."/>
            <person name="Seligmann H."/>
            <person name="Ghigo E."/>
            <person name="Colson P."/>
            <person name="Levasseur A."/>
            <person name="Raoult D."/>
            <person name="Scola B.L."/>
        </authorList>
    </citation>
    <scope>NUCLEOTIDE SEQUENCE</scope>
    <source>
        <strain evidence="6">Deep ocean</strain>
    </source>
</reference>
<organism evidence="6">
    <name type="scientific">Tupanvirus deep ocean</name>
    <dbReference type="NCBI Taxonomy" id="2126984"/>
    <lineage>
        <taxon>Viruses</taxon>
        <taxon>Varidnaviria</taxon>
        <taxon>Bamfordvirae</taxon>
        <taxon>Nucleocytoviricota</taxon>
        <taxon>Megaviricetes</taxon>
        <taxon>Imitervirales</taxon>
        <taxon>Mimiviridae</taxon>
        <taxon>Megamimivirinae</taxon>
        <taxon>Tupanvirus</taxon>
        <taxon>Tupanvirus altamarinense</taxon>
    </lineage>
</organism>
<protein>
    <submittedName>
        <fullName evidence="6">Putative ORFan</fullName>
    </submittedName>
</protein>
<keyword evidence="3" id="KW-0862">Zinc</keyword>
<dbReference type="GeneID" id="80516898"/>
<evidence type="ECO:0000256" key="3">
    <source>
        <dbReference type="ARBA" id="ARBA00022833"/>
    </source>
</evidence>
<proteinExistence type="predicted"/>
<dbReference type="GO" id="GO:0008270">
    <property type="term" value="F:zinc ion binding"/>
    <property type="evidence" value="ECO:0007669"/>
    <property type="project" value="UniProtKB-KW"/>
</dbReference>
<evidence type="ECO:0000259" key="5">
    <source>
        <dbReference type="PROSITE" id="PS50089"/>
    </source>
</evidence>
<dbReference type="InterPro" id="IPR013083">
    <property type="entry name" value="Znf_RING/FYVE/PHD"/>
</dbReference>
<dbReference type="Pfam" id="PF13920">
    <property type="entry name" value="zf-C3HC4_3"/>
    <property type="match status" value="1"/>
</dbReference>
<evidence type="ECO:0000313" key="6">
    <source>
        <dbReference type="EMBL" id="QKU33600.1"/>
    </source>
</evidence>
<keyword evidence="2 4" id="KW-0863">Zinc-finger</keyword>
<dbReference type="PROSITE" id="PS50089">
    <property type="entry name" value="ZF_RING_2"/>
    <property type="match status" value="1"/>
</dbReference>
<dbReference type="RefSeq" id="YP_010780207.1">
    <property type="nucleotide sequence ID" value="NC_075038.1"/>
</dbReference>
<feature type="domain" description="RING-type" evidence="5">
    <location>
        <begin position="102"/>
        <end position="140"/>
    </location>
</feature>
<name>A0A6N1NFB0_9VIRU</name>
<sequence length="240" mass="27833">MTSNNNVLENTTMKNSNCVIELFRNLFGINTKQATKKEITHVQSTEPTVESFEILDCDRKYDDKNLLTIINNNINQQLLYDINKLLEKAYHIDKTGIEKVECCVCYEENIDMTCLECAHPLCVSCYNKLIDKKFHNCPLCINPMKIVTVHKLYSIITEIDYACMGILYMPPIYVEEENKWIDHEVFYDIGINNIETTNFIKSCKRINTEGYVVVMAKPNIKKMLQKLPCTEPKKLKVIVV</sequence>
<dbReference type="SMART" id="SM00184">
    <property type="entry name" value="RING"/>
    <property type="match status" value="1"/>
</dbReference>
<dbReference type="KEGG" id="vg:80516898"/>
<dbReference type="SUPFAM" id="SSF57850">
    <property type="entry name" value="RING/U-box"/>
    <property type="match status" value="1"/>
</dbReference>
<evidence type="ECO:0000256" key="2">
    <source>
        <dbReference type="ARBA" id="ARBA00022771"/>
    </source>
</evidence>
<accession>A0A6N1NFB0</accession>
<dbReference type="Gene3D" id="3.30.40.10">
    <property type="entry name" value="Zinc/RING finger domain, C3HC4 (zinc finger)"/>
    <property type="match status" value="1"/>
</dbReference>
<dbReference type="InterPro" id="IPR001841">
    <property type="entry name" value="Znf_RING"/>
</dbReference>
<dbReference type="InterPro" id="IPR017907">
    <property type="entry name" value="Znf_RING_CS"/>
</dbReference>
<reference evidence="6" key="2">
    <citation type="journal article" date="2018" name="Nat. Commun.">
        <title>Tailed giant Tupanvirus possesses the most complete translational apparatus of the known virosphere.</title>
        <authorList>
            <person name="Abrahao J."/>
            <person name="Silva L."/>
            <person name="Silva L.S."/>
            <person name="Khalil J.Y.B."/>
            <person name="Rodrigues R."/>
            <person name="Arantes T."/>
            <person name="Assis F."/>
            <person name="Boratto P."/>
            <person name="Andrade M."/>
            <person name="Kroon E.G."/>
            <person name="Ribeiro B."/>
            <person name="Bergier I."/>
            <person name="Seligmann H."/>
            <person name="Ghigo E."/>
            <person name="Colson P."/>
            <person name="Levasseur A."/>
            <person name="Kroemer G."/>
            <person name="Raoult D."/>
            <person name="La Scola B."/>
        </authorList>
    </citation>
    <scope>NUCLEOTIDE SEQUENCE [LARGE SCALE GENOMIC DNA]</scope>
    <source>
        <strain evidence="6">Deep ocean</strain>
    </source>
</reference>